<feature type="domain" description="Ig-like" evidence="4">
    <location>
        <begin position="640"/>
        <end position="717"/>
    </location>
</feature>
<protein>
    <submittedName>
        <fullName evidence="5">T9SS type B sorting domain-containing protein</fullName>
    </submittedName>
</protein>
<gene>
    <name evidence="5" type="ORF">E2R66_08550</name>
</gene>
<dbReference type="NCBIfam" id="TIGR04131">
    <property type="entry name" value="Bac_Flav_CTERM"/>
    <property type="match status" value="1"/>
</dbReference>
<dbReference type="PROSITE" id="PS51125">
    <property type="entry name" value="NHL"/>
    <property type="match status" value="1"/>
</dbReference>
<dbReference type="PANTHER" id="PTHR13833:SF71">
    <property type="entry name" value="NHL DOMAIN-CONTAINING PROTEIN"/>
    <property type="match status" value="1"/>
</dbReference>
<accession>A0A4Y8SJ14</accession>
<feature type="transmembrane region" description="Helical" evidence="3">
    <location>
        <begin position="7"/>
        <end position="30"/>
    </location>
</feature>
<reference evidence="5 6" key="1">
    <citation type="journal article" date="2017" name="Int. J. Syst. Evol. Microbiol.">
        <title>Mucilaginibacterpsychrotolerans sp. nov., isolated from peatlands.</title>
        <authorList>
            <person name="Deng Y."/>
            <person name="Shen L."/>
            <person name="Xu B."/>
            <person name="Liu Y."/>
            <person name="Gu Z."/>
            <person name="Liu H."/>
            <person name="Zhou Y."/>
        </authorList>
    </citation>
    <scope>NUCLEOTIDE SEQUENCE [LARGE SCALE GENOMIC DNA]</scope>
    <source>
        <strain evidence="5 6">NH7-4</strain>
    </source>
</reference>
<sequence length="892" mass="94048">MRRVNAISLIPSILLFWKVRICMLIISMIMPIRATFAAPKLGYFNRKQYASRKITLPFPDTLRLKTSAVTQPVITPLPGPVVLKLKADGTYAVTFDELATVTPVNNVITNVSPNVLTCNDLGAKNITLSAQLIQLNPGNVSFNNPGVLLVNADGSIIVSDNGNNSLRLISKDGVVTTILEGILGPSGIAKDKEGNIYAVAAAYDEIYKLAADGTFSKVAGNINNTQHSTDGSKDVATFAGVYGIAVDDAGNLYVTESTNKIRKVTPDGSVVTIAGSEAHGTSDGIGVLAQFDNPLGITFSSDGNLYVADGTNNAIRRVTLQGVVTTIAGSKNSPEFRNPSGVAADDKGNLYVADQDNSRIRKVAADGSITTINFTTTEDISTFDKPTAVGVDAAGNVFVVDHNNNVIRRITPTGVMETYAGSALYGNKDGNVSAAAGPPVTQQVVVQVVNESPEAEITITAEPATAACVGSTVKFTAAIKNTGDNVTYQWHLNGVDIAGATAATYSNNNFTDGDKISCTVKFNDVNCATPREVTSEPTPVVVNMQVSPGISIAADNKSVCAGTLVNFTVTPVNGGTAPQFQWRVNDIDVAGANQSTYSSNSLANGDKVTCKLTSAAPCTVPSPDVVSDEIAMQVLPVITPQVSVTPQSPTACKGQLVVFNAQINNNVSAPNYQWLVNDVPLGADSPVFSGTDFNDNDKITCKVTAGKDCRSTGASMPVYIKINPLPSVTYKEFNFIQKGGSVKLSPISSEGVVSYAWINNTAGLSNTTIADPIASPSENTTYTLKVTSVYGCEYLKTITVTVAPILSSVINTFTPNGDGVNDVWSIPELAFYTNCRVSVFNRYGIVVYSSIGYSKPWDGSSNGTALPTGTYYYIIYPLKTSGPLTGTVTIIR</sequence>
<evidence type="ECO:0000256" key="3">
    <source>
        <dbReference type="SAM" id="Phobius"/>
    </source>
</evidence>
<evidence type="ECO:0000313" key="5">
    <source>
        <dbReference type="EMBL" id="TFF38507.1"/>
    </source>
</evidence>
<dbReference type="Pfam" id="PF01436">
    <property type="entry name" value="NHL"/>
    <property type="match status" value="2"/>
</dbReference>
<dbReference type="Gene3D" id="2.60.40.10">
    <property type="entry name" value="Immunoglobulins"/>
    <property type="match status" value="3"/>
</dbReference>
<dbReference type="AlphaFoldDB" id="A0A4Y8SJ14"/>
<keyword evidence="3" id="KW-0812">Transmembrane</keyword>
<dbReference type="InterPro" id="IPR007110">
    <property type="entry name" value="Ig-like_dom"/>
</dbReference>
<organism evidence="5 6">
    <name type="scientific">Mucilaginibacter psychrotolerans</name>
    <dbReference type="NCBI Taxonomy" id="1524096"/>
    <lineage>
        <taxon>Bacteria</taxon>
        <taxon>Pseudomonadati</taxon>
        <taxon>Bacteroidota</taxon>
        <taxon>Sphingobacteriia</taxon>
        <taxon>Sphingobacteriales</taxon>
        <taxon>Sphingobacteriaceae</taxon>
        <taxon>Mucilaginibacter</taxon>
    </lineage>
</organism>
<dbReference type="InterPro" id="IPR001258">
    <property type="entry name" value="NHL_repeat"/>
</dbReference>
<evidence type="ECO:0000256" key="2">
    <source>
        <dbReference type="PROSITE-ProRule" id="PRU00504"/>
    </source>
</evidence>
<dbReference type="InterPro" id="IPR036179">
    <property type="entry name" value="Ig-like_dom_sf"/>
</dbReference>
<dbReference type="Gene3D" id="2.120.10.30">
    <property type="entry name" value="TolB, C-terminal domain"/>
    <property type="match status" value="4"/>
</dbReference>
<dbReference type="InterPro" id="IPR011042">
    <property type="entry name" value="6-blade_b-propeller_TolB-like"/>
</dbReference>
<proteinExistence type="predicted"/>
<dbReference type="Proteomes" id="UP000297540">
    <property type="component" value="Unassembled WGS sequence"/>
</dbReference>
<keyword evidence="6" id="KW-1185">Reference proteome</keyword>
<dbReference type="InterPro" id="IPR026341">
    <property type="entry name" value="T9SS_type_B"/>
</dbReference>
<comment type="caution">
    <text evidence="5">The sequence shown here is derived from an EMBL/GenBank/DDBJ whole genome shotgun (WGS) entry which is preliminary data.</text>
</comment>
<feature type="domain" description="Ig-like" evidence="4">
    <location>
        <begin position="453"/>
        <end position="534"/>
    </location>
</feature>
<dbReference type="InterPro" id="IPR013783">
    <property type="entry name" value="Ig-like_fold"/>
</dbReference>
<dbReference type="SUPFAM" id="SSF63829">
    <property type="entry name" value="Calcium-dependent phosphotriesterase"/>
    <property type="match status" value="1"/>
</dbReference>
<dbReference type="SUPFAM" id="SSF48726">
    <property type="entry name" value="Immunoglobulin"/>
    <property type="match status" value="1"/>
</dbReference>
<feature type="repeat" description="NHL" evidence="2">
    <location>
        <begin position="335"/>
        <end position="366"/>
    </location>
</feature>
<evidence type="ECO:0000313" key="6">
    <source>
        <dbReference type="Proteomes" id="UP000297540"/>
    </source>
</evidence>
<dbReference type="PROSITE" id="PS50835">
    <property type="entry name" value="IG_LIKE"/>
    <property type="match status" value="2"/>
</dbReference>
<dbReference type="PANTHER" id="PTHR13833">
    <property type="match status" value="1"/>
</dbReference>
<keyword evidence="1" id="KW-0677">Repeat</keyword>
<dbReference type="EMBL" id="SOZE01000006">
    <property type="protein sequence ID" value="TFF38507.1"/>
    <property type="molecule type" value="Genomic_DNA"/>
</dbReference>
<evidence type="ECO:0000259" key="4">
    <source>
        <dbReference type="PROSITE" id="PS50835"/>
    </source>
</evidence>
<dbReference type="Pfam" id="PF13585">
    <property type="entry name" value="CHU_C"/>
    <property type="match status" value="1"/>
</dbReference>
<evidence type="ECO:0000256" key="1">
    <source>
        <dbReference type="ARBA" id="ARBA00022737"/>
    </source>
</evidence>
<keyword evidence="3" id="KW-1133">Transmembrane helix</keyword>
<name>A0A4Y8SJ14_9SPHI</name>
<keyword evidence="3" id="KW-0472">Membrane</keyword>